<keyword evidence="1" id="KW-0472">Membrane</keyword>
<reference evidence="2" key="1">
    <citation type="journal article" date="2020" name="mSystems">
        <title>Genome- and Community-Level Interaction Insights into Carbon Utilization and Element Cycling Functions of Hydrothermarchaeota in Hydrothermal Sediment.</title>
        <authorList>
            <person name="Zhou Z."/>
            <person name="Liu Y."/>
            <person name="Xu W."/>
            <person name="Pan J."/>
            <person name="Luo Z.H."/>
            <person name="Li M."/>
        </authorList>
    </citation>
    <scope>NUCLEOTIDE SEQUENCE [LARGE SCALE GENOMIC DNA]</scope>
    <source>
        <strain evidence="2">SpSt-642</strain>
    </source>
</reference>
<protein>
    <submittedName>
        <fullName evidence="2">Uncharacterized protein</fullName>
    </submittedName>
</protein>
<dbReference type="EMBL" id="DTBJ01000059">
    <property type="protein sequence ID" value="HGM59335.1"/>
    <property type="molecule type" value="Genomic_DNA"/>
</dbReference>
<dbReference type="AlphaFoldDB" id="A0A7C4D853"/>
<feature type="transmembrane region" description="Helical" evidence="1">
    <location>
        <begin position="33"/>
        <end position="54"/>
    </location>
</feature>
<comment type="caution">
    <text evidence="2">The sequence shown here is derived from an EMBL/GenBank/DDBJ whole genome shotgun (WGS) entry which is preliminary data.</text>
</comment>
<keyword evidence="1" id="KW-0812">Transmembrane</keyword>
<sequence>MNKNSKIYVVSSIITLLLNILIPYTILYNTKTLTLYLYWLILTIIWIIYTILYLNMEIRTITE</sequence>
<evidence type="ECO:0000256" key="1">
    <source>
        <dbReference type="SAM" id="Phobius"/>
    </source>
</evidence>
<keyword evidence="1" id="KW-1133">Transmembrane helix</keyword>
<evidence type="ECO:0000313" key="2">
    <source>
        <dbReference type="EMBL" id="HGM59335.1"/>
    </source>
</evidence>
<organism evidence="2">
    <name type="scientific">Staphylothermus marinus</name>
    <dbReference type="NCBI Taxonomy" id="2280"/>
    <lineage>
        <taxon>Archaea</taxon>
        <taxon>Thermoproteota</taxon>
        <taxon>Thermoprotei</taxon>
        <taxon>Desulfurococcales</taxon>
        <taxon>Desulfurococcaceae</taxon>
        <taxon>Staphylothermus</taxon>
    </lineage>
</organism>
<accession>A0A7C4D853</accession>
<proteinExistence type="predicted"/>
<gene>
    <name evidence="2" type="ORF">ENU14_07130</name>
</gene>
<name>A0A7C4D853_STAMA</name>
<feature type="transmembrane region" description="Helical" evidence="1">
    <location>
        <begin position="7"/>
        <end position="27"/>
    </location>
</feature>